<dbReference type="PANTHER" id="PTHR42718:SF46">
    <property type="entry name" value="BLR6921 PROTEIN"/>
    <property type="match status" value="1"/>
</dbReference>
<dbReference type="NCBIfam" id="TIGR00711">
    <property type="entry name" value="efflux_EmrB"/>
    <property type="match status" value="1"/>
</dbReference>
<feature type="transmembrane region" description="Helical" evidence="7">
    <location>
        <begin position="392"/>
        <end position="414"/>
    </location>
</feature>
<dbReference type="Gene3D" id="1.20.1250.20">
    <property type="entry name" value="MFS general substrate transporter like domains"/>
    <property type="match status" value="1"/>
</dbReference>
<dbReference type="Proteomes" id="UP000243558">
    <property type="component" value="Unassembled WGS sequence"/>
</dbReference>
<evidence type="ECO:0000256" key="1">
    <source>
        <dbReference type="ARBA" id="ARBA00004651"/>
    </source>
</evidence>
<keyword evidence="6 7" id="KW-0472">Membrane</keyword>
<dbReference type="EMBL" id="JTJM01000034">
    <property type="protein sequence ID" value="OBW91465.1"/>
    <property type="molecule type" value="Genomic_DNA"/>
</dbReference>
<feature type="transmembrane region" description="Helical" evidence="7">
    <location>
        <begin position="46"/>
        <end position="66"/>
    </location>
</feature>
<protein>
    <submittedName>
        <fullName evidence="9">Major facilitator transporter</fullName>
    </submittedName>
</protein>
<dbReference type="Pfam" id="PF07690">
    <property type="entry name" value="MFS_1"/>
    <property type="match status" value="1"/>
</dbReference>
<evidence type="ECO:0000256" key="4">
    <source>
        <dbReference type="ARBA" id="ARBA00022692"/>
    </source>
</evidence>
<feature type="transmembrane region" description="Helical" evidence="7">
    <location>
        <begin position="434"/>
        <end position="453"/>
    </location>
</feature>
<dbReference type="GO" id="GO:0022857">
    <property type="term" value="F:transmembrane transporter activity"/>
    <property type="evidence" value="ECO:0007669"/>
    <property type="project" value="InterPro"/>
</dbReference>
<dbReference type="PATRIC" id="fig|505345.7.peg.1496"/>
<dbReference type="InterPro" id="IPR020846">
    <property type="entry name" value="MFS_dom"/>
</dbReference>
<dbReference type="SUPFAM" id="SSF103473">
    <property type="entry name" value="MFS general substrate transporter"/>
    <property type="match status" value="1"/>
</dbReference>
<dbReference type="RefSeq" id="WP_065239554.1">
    <property type="nucleotide sequence ID" value="NZ_JTJM01000034.1"/>
</dbReference>
<feature type="transmembrane region" description="Helical" evidence="7">
    <location>
        <begin position="12"/>
        <end position="34"/>
    </location>
</feature>
<dbReference type="PROSITE" id="PS50850">
    <property type="entry name" value="MFS"/>
    <property type="match status" value="1"/>
</dbReference>
<keyword evidence="10" id="KW-1185">Reference proteome</keyword>
<evidence type="ECO:0000313" key="9">
    <source>
        <dbReference type="EMBL" id="OBW91465.1"/>
    </source>
</evidence>
<sequence>MASQLSKEHRGLAWIASFAFFMQTLDVTILNTALPMIAHDLHESPLNMQLTVISYALTVALFMPLSGWLADRFGTLTVFRYSVLLFVLGSVFCAISGSLDILILSRVVQGIGGAMMMPVARLTLIKAVPKTELLSAWNLMAMAGLTGPILGPLLGGWLVTYASWHWIFLINIPVGLLGIFFARFYMPNLIGAQTSFDRVGFILFSGGIVLATLGLDFVGETNRDRESATMFILIGLCCLACYVFYAKGKRNVLFPLSVFFNRTFTLSMIGNLLIRLSASGVPFLLPLMLQIGLGYPADQAGMLMVPLAVSSIIMKPIITRLLAKFGYKRTLICASVLLTFAVIGLGLIGYSQNLIFSILIIMFYGACISMIFSSVNTLMVSELKDDQVSAGTTLLSIVQQIGISLGIAVASVVLNLYHHHAAQNALLQSFSNTFFTLSVFGVLSMLTFICLRADVGESMHHKGNTTE</sequence>
<evidence type="ECO:0000259" key="8">
    <source>
        <dbReference type="PROSITE" id="PS50850"/>
    </source>
</evidence>
<dbReference type="InterPro" id="IPR011701">
    <property type="entry name" value="MFS"/>
</dbReference>
<dbReference type="PRINTS" id="PR01036">
    <property type="entry name" value="TCRTETB"/>
</dbReference>
<evidence type="ECO:0000256" key="6">
    <source>
        <dbReference type="ARBA" id="ARBA00023136"/>
    </source>
</evidence>
<gene>
    <name evidence="9" type="ORF">QV01_07575</name>
</gene>
<feature type="domain" description="Major facilitator superfamily (MFS) profile" evidence="8">
    <location>
        <begin position="12"/>
        <end position="456"/>
    </location>
</feature>
<keyword evidence="3" id="KW-1003">Cell membrane</keyword>
<comment type="caution">
    <text evidence="9">The sequence shown here is derived from an EMBL/GenBank/DDBJ whole genome shotgun (WGS) entry which is preliminary data.</text>
</comment>
<evidence type="ECO:0000256" key="7">
    <source>
        <dbReference type="SAM" id="Phobius"/>
    </source>
</evidence>
<dbReference type="GO" id="GO:0005886">
    <property type="term" value="C:plasma membrane"/>
    <property type="evidence" value="ECO:0007669"/>
    <property type="project" value="UniProtKB-SubCell"/>
</dbReference>
<name>A0A1A7NPD8_9PAST</name>
<keyword evidence="5 7" id="KW-1133">Transmembrane helix</keyword>
<feature type="transmembrane region" description="Helical" evidence="7">
    <location>
        <begin position="354"/>
        <end position="380"/>
    </location>
</feature>
<organism evidence="9 10">
    <name type="scientific">Gallibacterium genomosp. 3</name>
    <dbReference type="NCBI Taxonomy" id="505345"/>
    <lineage>
        <taxon>Bacteria</taxon>
        <taxon>Pseudomonadati</taxon>
        <taxon>Pseudomonadota</taxon>
        <taxon>Gammaproteobacteria</taxon>
        <taxon>Pasteurellales</taxon>
        <taxon>Pasteurellaceae</taxon>
        <taxon>Gallibacterium</taxon>
    </lineage>
</organism>
<keyword evidence="4 7" id="KW-0812">Transmembrane</keyword>
<dbReference type="Gene3D" id="1.20.1720.10">
    <property type="entry name" value="Multidrug resistance protein D"/>
    <property type="match status" value="1"/>
</dbReference>
<feature type="transmembrane region" description="Helical" evidence="7">
    <location>
        <begin position="103"/>
        <end position="124"/>
    </location>
</feature>
<feature type="transmembrane region" description="Helical" evidence="7">
    <location>
        <begin position="78"/>
        <end position="97"/>
    </location>
</feature>
<reference evidence="9 10" key="1">
    <citation type="submission" date="2014-11" db="EMBL/GenBank/DDBJ databases">
        <title>Pan-genome of Gallibacterium spp.</title>
        <authorList>
            <person name="Kudirkiene E."/>
            <person name="Bojesen A.M."/>
        </authorList>
    </citation>
    <scope>NUCLEOTIDE SEQUENCE [LARGE SCALE GENOMIC DNA]</scope>
    <source>
        <strain evidence="9 10">F151</strain>
    </source>
</reference>
<evidence type="ECO:0000313" key="10">
    <source>
        <dbReference type="Proteomes" id="UP000243558"/>
    </source>
</evidence>
<comment type="subcellular location">
    <subcellularLocation>
        <location evidence="1">Cell membrane</location>
        <topology evidence="1">Multi-pass membrane protein</topology>
    </subcellularLocation>
</comment>
<proteinExistence type="predicted"/>
<feature type="transmembrane region" description="Helical" evidence="7">
    <location>
        <begin position="300"/>
        <end position="318"/>
    </location>
</feature>
<dbReference type="PANTHER" id="PTHR42718">
    <property type="entry name" value="MAJOR FACILITATOR SUPERFAMILY MULTIDRUG TRANSPORTER MFSC"/>
    <property type="match status" value="1"/>
</dbReference>
<feature type="transmembrane region" description="Helical" evidence="7">
    <location>
        <begin position="164"/>
        <end position="186"/>
    </location>
</feature>
<accession>A0A1A7NPD8</accession>
<dbReference type="InterPro" id="IPR004638">
    <property type="entry name" value="EmrB-like"/>
</dbReference>
<evidence type="ECO:0000256" key="3">
    <source>
        <dbReference type="ARBA" id="ARBA00022475"/>
    </source>
</evidence>
<feature type="transmembrane region" description="Helical" evidence="7">
    <location>
        <begin position="330"/>
        <end position="348"/>
    </location>
</feature>
<evidence type="ECO:0000256" key="5">
    <source>
        <dbReference type="ARBA" id="ARBA00022989"/>
    </source>
</evidence>
<keyword evidence="2" id="KW-0813">Transport</keyword>
<feature type="transmembrane region" description="Helical" evidence="7">
    <location>
        <begin position="227"/>
        <end position="245"/>
    </location>
</feature>
<feature type="transmembrane region" description="Helical" evidence="7">
    <location>
        <begin position="198"/>
        <end position="215"/>
    </location>
</feature>
<dbReference type="InterPro" id="IPR036259">
    <property type="entry name" value="MFS_trans_sf"/>
</dbReference>
<dbReference type="CDD" id="cd17503">
    <property type="entry name" value="MFS_LmrB_MDR_like"/>
    <property type="match status" value="1"/>
</dbReference>
<evidence type="ECO:0000256" key="2">
    <source>
        <dbReference type="ARBA" id="ARBA00022448"/>
    </source>
</evidence>
<dbReference type="OrthoDB" id="9812221at2"/>
<feature type="transmembrane region" description="Helical" evidence="7">
    <location>
        <begin position="136"/>
        <end position="158"/>
    </location>
</feature>
<dbReference type="AlphaFoldDB" id="A0A1A7NPD8"/>